<protein>
    <submittedName>
        <fullName evidence="8">WRKY transcription factor</fullName>
    </submittedName>
</protein>
<evidence type="ECO:0000256" key="5">
    <source>
        <dbReference type="ARBA" id="ARBA00023242"/>
    </source>
</evidence>
<comment type="subcellular location">
    <subcellularLocation>
        <location evidence="1">Nucleus</location>
    </subcellularLocation>
</comment>
<feature type="compositionally biased region" description="Low complexity" evidence="6">
    <location>
        <begin position="145"/>
        <end position="155"/>
    </location>
</feature>
<dbReference type="InterPro" id="IPR044810">
    <property type="entry name" value="WRKY_plant"/>
</dbReference>
<reference evidence="8 9" key="1">
    <citation type="journal article" date="2023" name="Plants (Basel)">
        <title>Bridging the Gap: Combining Genomics and Transcriptomics Approaches to Understand Stylosanthes scabra, an Orphan Legume from the Brazilian Caatinga.</title>
        <authorList>
            <person name="Ferreira-Neto J.R.C."/>
            <person name="da Silva M.D."/>
            <person name="Binneck E."/>
            <person name="de Melo N.F."/>
            <person name="da Silva R.H."/>
            <person name="de Melo A.L.T.M."/>
            <person name="Pandolfi V."/>
            <person name="Bustamante F.O."/>
            <person name="Brasileiro-Vidal A.C."/>
            <person name="Benko-Iseppon A.M."/>
        </authorList>
    </citation>
    <scope>NUCLEOTIDE SEQUENCE [LARGE SCALE GENOMIC DNA]</scope>
    <source>
        <tissue evidence="8">Leaves</tissue>
    </source>
</reference>
<feature type="compositionally biased region" description="Polar residues" evidence="6">
    <location>
        <begin position="156"/>
        <end position="170"/>
    </location>
</feature>
<evidence type="ECO:0000313" key="8">
    <source>
        <dbReference type="EMBL" id="MED6175373.1"/>
    </source>
</evidence>
<dbReference type="Gene3D" id="2.20.25.80">
    <property type="entry name" value="WRKY domain"/>
    <property type="match status" value="1"/>
</dbReference>
<dbReference type="PROSITE" id="PS50811">
    <property type="entry name" value="WRKY"/>
    <property type="match status" value="1"/>
</dbReference>
<dbReference type="InterPro" id="IPR036576">
    <property type="entry name" value="WRKY_dom_sf"/>
</dbReference>
<dbReference type="InterPro" id="IPR003657">
    <property type="entry name" value="WRKY_dom"/>
</dbReference>
<keyword evidence="2" id="KW-0805">Transcription regulation</keyword>
<evidence type="ECO:0000259" key="7">
    <source>
        <dbReference type="PROSITE" id="PS50811"/>
    </source>
</evidence>
<dbReference type="SUPFAM" id="SSF118290">
    <property type="entry name" value="WRKY DNA-binding domain"/>
    <property type="match status" value="1"/>
</dbReference>
<dbReference type="PANTHER" id="PTHR31221">
    <property type="entry name" value="WRKY TRANSCRIPTION FACTOR PROTEIN 1-RELATED"/>
    <property type="match status" value="1"/>
</dbReference>
<evidence type="ECO:0000313" key="9">
    <source>
        <dbReference type="Proteomes" id="UP001341840"/>
    </source>
</evidence>
<evidence type="ECO:0000256" key="1">
    <source>
        <dbReference type="ARBA" id="ARBA00004123"/>
    </source>
</evidence>
<evidence type="ECO:0000256" key="4">
    <source>
        <dbReference type="ARBA" id="ARBA00023163"/>
    </source>
</evidence>
<sequence>MCGTTGVGYCHELTAVCRDIRRTAAMVIVRRITRRIEGENEDISAAAGESRTAPRVVIQTRSEIDILDDGYRWRKYGQKVVKGNLNPRSYYKCTSLGCPVRKHIERASNDRSAVITTYEGKHTHEVPPARATHSLINKPHVPRDTTNNTPANTNNSLQASIRPNEGQSSNFNIGMTMRHNPMESYMMNNQAKEEPRDDYYSFLESLL</sequence>
<dbReference type="PANTHER" id="PTHR31221:SF193">
    <property type="entry name" value="WRKY TRANSCRIPTION FACTOR PROTEIN 1-RELATED"/>
    <property type="match status" value="1"/>
</dbReference>
<comment type="caution">
    <text evidence="8">The sequence shown here is derived from an EMBL/GenBank/DDBJ whole genome shotgun (WGS) entry which is preliminary data.</text>
</comment>
<feature type="region of interest" description="Disordered" evidence="6">
    <location>
        <begin position="137"/>
        <end position="170"/>
    </location>
</feature>
<keyword evidence="9" id="KW-1185">Reference proteome</keyword>
<keyword evidence="3" id="KW-0238">DNA-binding</keyword>
<proteinExistence type="predicted"/>
<dbReference type="Pfam" id="PF03106">
    <property type="entry name" value="WRKY"/>
    <property type="match status" value="1"/>
</dbReference>
<organism evidence="8 9">
    <name type="scientific">Stylosanthes scabra</name>
    <dbReference type="NCBI Taxonomy" id="79078"/>
    <lineage>
        <taxon>Eukaryota</taxon>
        <taxon>Viridiplantae</taxon>
        <taxon>Streptophyta</taxon>
        <taxon>Embryophyta</taxon>
        <taxon>Tracheophyta</taxon>
        <taxon>Spermatophyta</taxon>
        <taxon>Magnoliopsida</taxon>
        <taxon>eudicotyledons</taxon>
        <taxon>Gunneridae</taxon>
        <taxon>Pentapetalae</taxon>
        <taxon>rosids</taxon>
        <taxon>fabids</taxon>
        <taxon>Fabales</taxon>
        <taxon>Fabaceae</taxon>
        <taxon>Papilionoideae</taxon>
        <taxon>50 kb inversion clade</taxon>
        <taxon>dalbergioids sensu lato</taxon>
        <taxon>Dalbergieae</taxon>
        <taxon>Pterocarpus clade</taxon>
        <taxon>Stylosanthes</taxon>
    </lineage>
</organism>
<keyword evidence="5" id="KW-0539">Nucleus</keyword>
<dbReference type="EMBL" id="JASCZI010152089">
    <property type="protein sequence ID" value="MED6175373.1"/>
    <property type="molecule type" value="Genomic_DNA"/>
</dbReference>
<evidence type="ECO:0000256" key="2">
    <source>
        <dbReference type="ARBA" id="ARBA00023015"/>
    </source>
</evidence>
<dbReference type="Proteomes" id="UP001341840">
    <property type="component" value="Unassembled WGS sequence"/>
</dbReference>
<dbReference type="SMART" id="SM00774">
    <property type="entry name" value="WRKY"/>
    <property type="match status" value="1"/>
</dbReference>
<gene>
    <name evidence="8" type="primary">WRKY25_4</name>
    <name evidence="8" type="ORF">PIB30_077745</name>
</gene>
<evidence type="ECO:0000256" key="3">
    <source>
        <dbReference type="ARBA" id="ARBA00023125"/>
    </source>
</evidence>
<name>A0ABU6VTA6_9FABA</name>
<accession>A0ABU6VTA6</accession>
<keyword evidence="4" id="KW-0804">Transcription</keyword>
<evidence type="ECO:0000256" key="6">
    <source>
        <dbReference type="SAM" id="MobiDB-lite"/>
    </source>
</evidence>
<feature type="domain" description="WRKY" evidence="7">
    <location>
        <begin position="62"/>
        <end position="127"/>
    </location>
</feature>